<comment type="cofactor">
    <cofactor evidence="1">
        <name>Ca(2+)</name>
        <dbReference type="ChEBI" id="CHEBI:29108"/>
    </cofactor>
</comment>
<comment type="subunit">
    <text evidence="2">Monomer.</text>
</comment>
<dbReference type="Gene3D" id="2.70.98.10">
    <property type="match status" value="1"/>
</dbReference>
<dbReference type="CDD" id="cd09023">
    <property type="entry name" value="Aldose_epim_Ec_c4013"/>
    <property type="match status" value="1"/>
</dbReference>
<sequence length="381" mass="42337">MDNVKWITCLTEYPPFHYPFYIIHLLTTLAQQSWLDKVSNPAQIGGIETSILDNGTGRGTRIAWINTGTGLRYKVVIDRAMDIADAFFNQHSLAWLSHTGITPPQPFSDKGADWLRTFGGGLLTTCGLSHVGGPEQDAFGERGLHGQISNSPAEIESIIQPDPLRGQLEMSITGRIKETKIFGPSLELRRTISGTLGQPFIRIHDEVINRANTPAPHMLLYHFNFGWPLVDEGTDIIWKGDWQAREGGINSDIFHEGNDFRKCPAPLDSHSGTGEAVASIDADPDSSGQCTAGLHNAQLGMAVALRFRKDQLPWLINWQHWGKGEYVTGLEPTTNPLVGQAKAREMNELLFLAPGETRYYDLELEILHEKATLNDFLTKQQ</sequence>
<reference evidence="5" key="1">
    <citation type="submission" date="2017-09" db="EMBL/GenBank/DDBJ databases">
        <authorList>
            <person name="Varghese N."/>
            <person name="Submissions S."/>
        </authorList>
    </citation>
    <scope>NUCLEOTIDE SEQUENCE [LARGE SCALE GENOMIC DNA]</scope>
    <source>
        <strain evidence="5">DSM 29961</strain>
    </source>
</reference>
<keyword evidence="5" id="KW-1185">Reference proteome</keyword>
<name>A0A286F782_9BACT</name>
<keyword evidence="3" id="KW-0106">Calcium</keyword>
<dbReference type="AlphaFoldDB" id="A0A286F782"/>
<evidence type="ECO:0000256" key="2">
    <source>
        <dbReference type="ARBA" id="ARBA00011245"/>
    </source>
</evidence>
<evidence type="ECO:0000256" key="1">
    <source>
        <dbReference type="ARBA" id="ARBA00001913"/>
    </source>
</evidence>
<evidence type="ECO:0000256" key="3">
    <source>
        <dbReference type="ARBA" id="ARBA00022837"/>
    </source>
</evidence>
<organism evidence="4 5">
    <name type="scientific">Spirosoma fluviale</name>
    <dbReference type="NCBI Taxonomy" id="1597977"/>
    <lineage>
        <taxon>Bacteria</taxon>
        <taxon>Pseudomonadati</taxon>
        <taxon>Bacteroidota</taxon>
        <taxon>Cytophagia</taxon>
        <taxon>Cytophagales</taxon>
        <taxon>Cytophagaceae</taxon>
        <taxon>Spirosoma</taxon>
    </lineage>
</organism>
<dbReference type="Proteomes" id="UP000219452">
    <property type="component" value="Unassembled WGS sequence"/>
</dbReference>
<evidence type="ECO:0008006" key="6">
    <source>
        <dbReference type="Google" id="ProtNLM"/>
    </source>
</evidence>
<accession>A0A286F782</accession>
<dbReference type="EMBL" id="OCNH01000001">
    <property type="protein sequence ID" value="SOD79087.1"/>
    <property type="molecule type" value="Genomic_DNA"/>
</dbReference>
<evidence type="ECO:0000313" key="4">
    <source>
        <dbReference type="EMBL" id="SOD79087.1"/>
    </source>
</evidence>
<dbReference type="InterPro" id="IPR014718">
    <property type="entry name" value="GH-type_carb-bd"/>
</dbReference>
<dbReference type="Pfam" id="PF14486">
    <property type="entry name" value="DUF4432"/>
    <property type="match status" value="1"/>
</dbReference>
<gene>
    <name evidence="4" type="ORF">SAMN06269250_0792</name>
</gene>
<proteinExistence type="predicted"/>
<protein>
    <recommendedName>
        <fullName evidence="6">Galactose mutarotase</fullName>
    </recommendedName>
</protein>
<dbReference type="GO" id="GO:0030246">
    <property type="term" value="F:carbohydrate binding"/>
    <property type="evidence" value="ECO:0007669"/>
    <property type="project" value="InterPro"/>
</dbReference>
<evidence type="ECO:0000313" key="5">
    <source>
        <dbReference type="Proteomes" id="UP000219452"/>
    </source>
</evidence>
<dbReference type="InterPro" id="IPR027839">
    <property type="entry name" value="DUF4432"/>
</dbReference>